<feature type="compositionally biased region" description="Low complexity" evidence="1">
    <location>
        <begin position="461"/>
        <end position="470"/>
    </location>
</feature>
<dbReference type="GeneID" id="40306741"/>
<dbReference type="InterPro" id="IPR011009">
    <property type="entry name" value="Kinase-like_dom_sf"/>
</dbReference>
<dbReference type="GO" id="GO:0044773">
    <property type="term" value="P:mitotic DNA damage checkpoint signaling"/>
    <property type="evidence" value="ECO:0007669"/>
    <property type="project" value="TreeGrafter"/>
</dbReference>
<evidence type="ECO:0000256" key="1">
    <source>
        <dbReference type="SAM" id="MobiDB-lite"/>
    </source>
</evidence>
<dbReference type="GO" id="GO:0005634">
    <property type="term" value="C:nucleus"/>
    <property type="evidence" value="ECO:0007669"/>
    <property type="project" value="TreeGrafter"/>
</dbReference>
<keyword evidence="4" id="KW-1185">Reference proteome</keyword>
<name>A0A2A9MAF3_BESBE</name>
<dbReference type="PROSITE" id="PS00108">
    <property type="entry name" value="PROTEIN_KINASE_ST"/>
    <property type="match status" value="1"/>
</dbReference>
<dbReference type="VEuPathDB" id="ToxoDB:BESB_016800"/>
<dbReference type="CDD" id="cd00180">
    <property type="entry name" value="PKc"/>
    <property type="match status" value="1"/>
</dbReference>
<dbReference type="OrthoDB" id="4062651at2759"/>
<gene>
    <name evidence="3" type="ORF">BESB_016800</name>
</gene>
<feature type="domain" description="Protein kinase" evidence="2">
    <location>
        <begin position="167"/>
        <end position="436"/>
    </location>
</feature>
<dbReference type="STRING" id="94643.A0A2A9MAF3"/>
<keyword evidence="3" id="KW-0808">Transferase</keyword>
<dbReference type="Pfam" id="PF00069">
    <property type="entry name" value="Pkinase"/>
    <property type="match status" value="1"/>
</dbReference>
<keyword evidence="3" id="KW-0418">Kinase</keyword>
<feature type="region of interest" description="Disordered" evidence="1">
    <location>
        <begin position="441"/>
        <end position="470"/>
    </location>
</feature>
<feature type="compositionally biased region" description="Low complexity" evidence="1">
    <location>
        <begin position="86"/>
        <end position="99"/>
    </location>
</feature>
<dbReference type="InterPro" id="IPR000719">
    <property type="entry name" value="Prot_kinase_dom"/>
</dbReference>
<dbReference type="EMBL" id="NWUJ01000011">
    <property type="protein sequence ID" value="PFH32362.1"/>
    <property type="molecule type" value="Genomic_DNA"/>
</dbReference>
<dbReference type="SMART" id="SM00220">
    <property type="entry name" value="S_TKc"/>
    <property type="match status" value="1"/>
</dbReference>
<dbReference type="RefSeq" id="XP_029216371.1">
    <property type="nucleotide sequence ID" value="XM_029360395.1"/>
</dbReference>
<dbReference type="GO" id="GO:0005524">
    <property type="term" value="F:ATP binding"/>
    <property type="evidence" value="ECO:0007669"/>
    <property type="project" value="InterPro"/>
</dbReference>
<dbReference type="Proteomes" id="UP000224006">
    <property type="component" value="Chromosome X"/>
</dbReference>
<dbReference type="GO" id="GO:0004674">
    <property type="term" value="F:protein serine/threonine kinase activity"/>
    <property type="evidence" value="ECO:0007669"/>
    <property type="project" value="TreeGrafter"/>
</dbReference>
<proteinExistence type="predicted"/>
<dbReference type="AlphaFoldDB" id="A0A2A9MAF3"/>
<dbReference type="InterPro" id="IPR008271">
    <property type="entry name" value="Ser/Thr_kinase_AS"/>
</dbReference>
<evidence type="ECO:0000313" key="4">
    <source>
        <dbReference type="Proteomes" id="UP000224006"/>
    </source>
</evidence>
<feature type="compositionally biased region" description="Basic and acidic residues" evidence="1">
    <location>
        <begin position="125"/>
        <end position="134"/>
    </location>
</feature>
<dbReference type="PROSITE" id="PS50011">
    <property type="entry name" value="PROTEIN_KINASE_DOM"/>
    <property type="match status" value="1"/>
</dbReference>
<sequence>MGAVRSVRTGSLVSQGARVAASFFLPFLLSFSPCGPRVCRGDFSGALVFYSFSASQAAPRENGSAGTATPALPRTPGAPRRQARRSSPLLASPHLSADALSEEDEASETDPGRLGAAHERIRRQSTAEDDKESRAAVIRATHTALAPGGHGRRLSGLISLFEWWWYLQSMPEIDEGLFLDPEAVERLAEETESRGQLVYLLRAPSQQLRQFLGLQSRRPHGGLVVKVKRISRMNPHHAAYEGYIHALLTRADKPHSMFLPQYGSFRGKHSKYVFLFLPLVQGSVRECLYDYPGEVNVHYAAAEMVRAVKDLHDQGYVHRDLKLSNFLVGDDGHIFLADMETVIPFNSGGDCSGTRGYIAPELEAAFHSQFRLRAPTFSDKTDAYALGITLGKMHMLAKKQAPVPQESKLLALVARMTDDDPKGRPPLAEIMADPYFEGIDFGTIGDRSGPSPFPSRRREPPAAAAAPPSK</sequence>
<accession>A0A2A9MAF3</accession>
<organism evidence="3 4">
    <name type="scientific">Besnoitia besnoiti</name>
    <name type="common">Apicomplexan protozoan</name>
    <dbReference type="NCBI Taxonomy" id="94643"/>
    <lineage>
        <taxon>Eukaryota</taxon>
        <taxon>Sar</taxon>
        <taxon>Alveolata</taxon>
        <taxon>Apicomplexa</taxon>
        <taxon>Conoidasida</taxon>
        <taxon>Coccidia</taxon>
        <taxon>Eucoccidiorida</taxon>
        <taxon>Eimeriorina</taxon>
        <taxon>Sarcocystidae</taxon>
        <taxon>Besnoitia</taxon>
    </lineage>
</organism>
<evidence type="ECO:0000259" key="2">
    <source>
        <dbReference type="PROSITE" id="PS50011"/>
    </source>
</evidence>
<dbReference type="SUPFAM" id="SSF56112">
    <property type="entry name" value="Protein kinase-like (PK-like)"/>
    <property type="match status" value="1"/>
</dbReference>
<comment type="caution">
    <text evidence="3">The sequence shown here is derived from an EMBL/GenBank/DDBJ whole genome shotgun (WGS) entry which is preliminary data.</text>
</comment>
<feature type="region of interest" description="Disordered" evidence="1">
    <location>
        <begin position="59"/>
        <end position="134"/>
    </location>
</feature>
<evidence type="ECO:0000313" key="3">
    <source>
        <dbReference type="EMBL" id="PFH32362.1"/>
    </source>
</evidence>
<dbReference type="Gene3D" id="1.10.510.10">
    <property type="entry name" value="Transferase(Phosphotransferase) domain 1"/>
    <property type="match status" value="1"/>
</dbReference>
<dbReference type="PANTHER" id="PTHR44167">
    <property type="entry name" value="OVARIAN-SPECIFIC SERINE/THREONINE-PROTEIN KINASE LOK-RELATED"/>
    <property type="match status" value="1"/>
</dbReference>
<protein>
    <submittedName>
        <fullName evidence="3">Rhoptry kinase family protein ROP35</fullName>
    </submittedName>
</protein>
<dbReference type="KEGG" id="bbes:BESB_016800"/>
<reference evidence="3 4" key="1">
    <citation type="submission" date="2017-09" db="EMBL/GenBank/DDBJ databases">
        <title>Genome sequencing of Besnoitia besnoiti strain Bb-Ger1.</title>
        <authorList>
            <person name="Schares G."/>
            <person name="Venepally P."/>
            <person name="Lorenzi H.A."/>
        </authorList>
    </citation>
    <scope>NUCLEOTIDE SEQUENCE [LARGE SCALE GENOMIC DNA]</scope>
    <source>
        <strain evidence="3 4">Bb-Ger1</strain>
    </source>
</reference>
<dbReference type="PANTHER" id="PTHR44167:SF24">
    <property type="entry name" value="SERINE_THREONINE-PROTEIN KINASE CHK2"/>
    <property type="match status" value="1"/>
</dbReference>